<dbReference type="EMBL" id="CP110821">
    <property type="protein sequence ID" value="WPX97468.1"/>
    <property type="molecule type" value="Genomic_DNA"/>
</dbReference>
<gene>
    <name evidence="1" type="ORF">Bandiella_01628</name>
</gene>
<reference evidence="1 2" key="1">
    <citation type="submission" date="2022-11" db="EMBL/GenBank/DDBJ databases">
        <title>Host association and intracellularity evolved multiple times independently in the Rickettsiales.</title>
        <authorList>
            <person name="Castelli M."/>
            <person name="Nardi T."/>
            <person name="Gammuto L."/>
            <person name="Bellinzona G."/>
            <person name="Sabaneyeva E."/>
            <person name="Potekhin A."/>
            <person name="Serra V."/>
            <person name="Petroni G."/>
            <person name="Sassera D."/>
        </authorList>
    </citation>
    <scope>NUCLEOTIDE SEQUENCE [LARGE SCALE GENOMIC DNA]</scope>
    <source>
        <strain evidence="1 2">NDG2</strain>
        <plasmid evidence="1 2">unnamed1</plasmid>
    </source>
</reference>
<dbReference type="Pfam" id="PF08780">
    <property type="entry name" value="NTase_sub_bind"/>
    <property type="match status" value="1"/>
</dbReference>
<organism evidence="1 2">
    <name type="scientific">Candidatus Bandiella euplotis</name>
    <dbReference type="NCBI Taxonomy" id="1664265"/>
    <lineage>
        <taxon>Bacteria</taxon>
        <taxon>Pseudomonadati</taxon>
        <taxon>Pseudomonadota</taxon>
        <taxon>Alphaproteobacteria</taxon>
        <taxon>Rickettsiales</taxon>
        <taxon>Candidatus Midichloriaceae</taxon>
        <taxon>Candidatus Bandiella</taxon>
    </lineage>
</organism>
<geneLocation type="plasmid" evidence="1 2">
    <name>unnamed1</name>
</geneLocation>
<accession>A0ABZ0US00</accession>
<dbReference type="Proteomes" id="UP001327219">
    <property type="component" value="Plasmid unnamed1"/>
</dbReference>
<keyword evidence="1" id="KW-0614">Plasmid</keyword>
<proteinExistence type="predicted"/>
<name>A0ABZ0US00_9RICK</name>
<sequence length="126" mass="14664">MVNNINLEVLKKADSVLAKFMKNNKTEQEQAGIIQSFEYCYELSWKIMKKVLYSEGLEVSTPKQVIREAGAAKIIDDVKLWIEFANKRNLTVHTYNELVLKDIMKIMPQFKKELSKLVKELEGRVK</sequence>
<dbReference type="SUPFAM" id="SSF81593">
    <property type="entry name" value="Nucleotidyltransferase substrate binding subunit/domain"/>
    <property type="match status" value="1"/>
</dbReference>
<dbReference type="InterPro" id="IPR010235">
    <property type="entry name" value="HepT"/>
</dbReference>
<evidence type="ECO:0000313" key="2">
    <source>
        <dbReference type="Proteomes" id="UP001327219"/>
    </source>
</evidence>
<dbReference type="Gene3D" id="1.20.120.330">
    <property type="entry name" value="Nucleotidyltransferases domain 2"/>
    <property type="match status" value="1"/>
</dbReference>
<evidence type="ECO:0000313" key="1">
    <source>
        <dbReference type="EMBL" id="WPX97468.1"/>
    </source>
</evidence>
<protein>
    <submittedName>
        <fullName evidence="1">Nucleotidyltransferase substrate binding protein like protein</fullName>
    </submittedName>
</protein>
<dbReference type="RefSeq" id="WP_323733447.1">
    <property type="nucleotide sequence ID" value="NZ_CP110821.1"/>
</dbReference>
<keyword evidence="2" id="KW-1185">Reference proteome</keyword>
<dbReference type="NCBIfam" id="TIGR01987">
    <property type="entry name" value="HI0074"/>
    <property type="match status" value="1"/>
</dbReference>